<feature type="transmembrane region" description="Helical" evidence="5">
    <location>
        <begin position="139"/>
        <end position="157"/>
    </location>
</feature>
<evidence type="ECO:0000256" key="1">
    <source>
        <dbReference type="ARBA" id="ARBA00022617"/>
    </source>
</evidence>
<proteinExistence type="predicted"/>
<sequence>MSIQARFFYALEYLLIIMHSMVIVLILGQNRLIFPPILEILGRMHPLLLHFPIVLLILAALIHWLGKHKIDPNIRDHFLLTSVLLTGLTVIAGFLLSSESGYNYENIKWHQWTAVALFWLSSVWYWFYQKNSLIVHKLLPLAILALVIITGHLGATITHGKDFLLEPLTSKKSEVISMEDALAFDHVIKPILEQKCISCHKASKQKGELRLDEAQYILAGGKTGLSISADQPEESLLIKRIHLPLDDEEHMPPKEKAQLNEEEIELITAWIMESAHFDKKILAYEQSSVFANLAKTRIEKNSFLQYDFPPAAAKTIQELNTDYRLIRSLTPSSPALEVRFFGKNEFDSKKLEELGKIQKQIVSLNLSNMNLQEGDLIRISKFENLEYLNLNFTNINGENFGELKELKSLKQIALSGNPLSEESFKMLSDIPILQTVYLWNTGLSDEIIKKFQNQNPNLKLIVGFQDDGVAITLNQPFIEYDSIIFRDSQLIRLKHPIGSTNIYYTLDGSEPDSLKSLLYKEPFTLEKSSTIKAKAFAKGWIGSANSQAVLFKAGRQPNKFNLTYEPNAKYSGNGAVSLFDLIKGDEDFASGKWLGFQENPFEITMEFENQDTLQDISLSILSDEGSHIFLPAKIEAWQKARNGNWVKIYEGTPEQPQQNMGKRYHLEEIKVNQEIPSENIKIKLSPVASLPSWHPSRGSKGWVFVDEILIN</sequence>
<dbReference type="RefSeq" id="WP_106133484.1">
    <property type="nucleotide sequence ID" value="NZ_PVTR01000005.1"/>
</dbReference>
<protein>
    <submittedName>
        <fullName evidence="7">Putative membrane protein</fullName>
    </submittedName>
</protein>
<dbReference type="Proteomes" id="UP000238157">
    <property type="component" value="Unassembled WGS sequence"/>
</dbReference>
<keyword evidence="5" id="KW-0472">Membrane</keyword>
<dbReference type="SUPFAM" id="SSF46626">
    <property type="entry name" value="Cytochrome c"/>
    <property type="match status" value="1"/>
</dbReference>
<accession>A0A2T0WMR4</accession>
<dbReference type="PROSITE" id="PS51007">
    <property type="entry name" value="CYTC"/>
    <property type="match status" value="1"/>
</dbReference>
<dbReference type="Pfam" id="PF13287">
    <property type="entry name" value="Fn3_assoc"/>
    <property type="match status" value="1"/>
</dbReference>
<evidence type="ECO:0000313" key="7">
    <source>
        <dbReference type="EMBL" id="PRY87991.1"/>
    </source>
</evidence>
<keyword evidence="1 4" id="KW-0349">Heme</keyword>
<dbReference type="OrthoDB" id="713772at2"/>
<evidence type="ECO:0000256" key="3">
    <source>
        <dbReference type="ARBA" id="ARBA00023004"/>
    </source>
</evidence>
<evidence type="ECO:0000259" key="6">
    <source>
        <dbReference type="PROSITE" id="PS51007"/>
    </source>
</evidence>
<keyword evidence="5" id="KW-1133">Transmembrane helix</keyword>
<dbReference type="PANTHER" id="PTHR35889:SF3">
    <property type="entry name" value="F-BOX DOMAIN-CONTAINING PROTEIN"/>
    <property type="match status" value="1"/>
</dbReference>
<evidence type="ECO:0000256" key="5">
    <source>
        <dbReference type="SAM" id="Phobius"/>
    </source>
</evidence>
<dbReference type="InterPro" id="IPR032675">
    <property type="entry name" value="LRR_dom_sf"/>
</dbReference>
<dbReference type="GO" id="GO:0046872">
    <property type="term" value="F:metal ion binding"/>
    <property type="evidence" value="ECO:0007669"/>
    <property type="project" value="UniProtKB-KW"/>
</dbReference>
<dbReference type="GO" id="GO:0009055">
    <property type="term" value="F:electron transfer activity"/>
    <property type="evidence" value="ECO:0007669"/>
    <property type="project" value="InterPro"/>
</dbReference>
<feature type="transmembrane region" description="Helical" evidence="5">
    <location>
        <begin position="7"/>
        <end position="27"/>
    </location>
</feature>
<dbReference type="EMBL" id="PVTR01000005">
    <property type="protein sequence ID" value="PRY87991.1"/>
    <property type="molecule type" value="Genomic_DNA"/>
</dbReference>
<evidence type="ECO:0000256" key="4">
    <source>
        <dbReference type="PROSITE-ProRule" id="PRU00433"/>
    </source>
</evidence>
<feature type="transmembrane region" description="Helical" evidence="5">
    <location>
        <begin position="109"/>
        <end position="127"/>
    </location>
</feature>
<keyword evidence="5" id="KW-0812">Transmembrane</keyword>
<name>A0A2T0WMR4_9BACT</name>
<dbReference type="AlphaFoldDB" id="A0A2T0WMR4"/>
<dbReference type="InterPro" id="IPR009056">
    <property type="entry name" value="Cyt_c-like_dom"/>
</dbReference>
<keyword evidence="8" id="KW-1185">Reference proteome</keyword>
<gene>
    <name evidence="7" type="ORF">CLW00_105111</name>
</gene>
<dbReference type="InterPro" id="IPR026876">
    <property type="entry name" value="Fn3_assoc_repeat"/>
</dbReference>
<comment type="caution">
    <text evidence="7">The sequence shown here is derived from an EMBL/GenBank/DDBJ whole genome shotgun (WGS) entry which is preliminary data.</text>
</comment>
<dbReference type="PANTHER" id="PTHR35889">
    <property type="entry name" value="CYCLOINULO-OLIGOSACCHARIDE FRUCTANOTRANSFERASE-RELATED"/>
    <property type="match status" value="1"/>
</dbReference>
<dbReference type="Pfam" id="PF07635">
    <property type="entry name" value="PSCyt1"/>
    <property type="match status" value="1"/>
</dbReference>
<evidence type="ECO:0000313" key="8">
    <source>
        <dbReference type="Proteomes" id="UP000238157"/>
    </source>
</evidence>
<dbReference type="SUPFAM" id="SSF52058">
    <property type="entry name" value="L domain-like"/>
    <property type="match status" value="1"/>
</dbReference>
<organism evidence="7 8">
    <name type="scientific">Mongoliibacter ruber</name>
    <dbReference type="NCBI Taxonomy" id="1750599"/>
    <lineage>
        <taxon>Bacteria</taxon>
        <taxon>Pseudomonadati</taxon>
        <taxon>Bacteroidota</taxon>
        <taxon>Cytophagia</taxon>
        <taxon>Cytophagales</taxon>
        <taxon>Cyclobacteriaceae</taxon>
        <taxon>Mongoliibacter</taxon>
    </lineage>
</organism>
<feature type="domain" description="Cytochrome c" evidence="6">
    <location>
        <begin position="155"/>
        <end position="275"/>
    </location>
</feature>
<dbReference type="InterPro" id="IPR011429">
    <property type="entry name" value="Cyt_c_Planctomycete-type"/>
</dbReference>
<keyword evidence="3 4" id="KW-0408">Iron</keyword>
<dbReference type="InterPro" id="IPR036909">
    <property type="entry name" value="Cyt_c-like_dom_sf"/>
</dbReference>
<feature type="transmembrane region" description="Helical" evidence="5">
    <location>
        <begin position="78"/>
        <end position="97"/>
    </location>
</feature>
<feature type="transmembrane region" description="Helical" evidence="5">
    <location>
        <begin position="47"/>
        <end position="66"/>
    </location>
</feature>
<dbReference type="GO" id="GO:0020037">
    <property type="term" value="F:heme binding"/>
    <property type="evidence" value="ECO:0007669"/>
    <property type="project" value="InterPro"/>
</dbReference>
<dbReference type="Gene3D" id="3.80.10.10">
    <property type="entry name" value="Ribonuclease Inhibitor"/>
    <property type="match status" value="1"/>
</dbReference>
<keyword evidence="2 4" id="KW-0479">Metal-binding</keyword>
<reference evidence="7 8" key="1">
    <citation type="submission" date="2018-03" db="EMBL/GenBank/DDBJ databases">
        <title>Genomic Encyclopedia of Archaeal and Bacterial Type Strains, Phase II (KMG-II): from individual species to whole genera.</title>
        <authorList>
            <person name="Goeker M."/>
        </authorList>
    </citation>
    <scope>NUCLEOTIDE SEQUENCE [LARGE SCALE GENOMIC DNA]</scope>
    <source>
        <strain evidence="7 8">DSM 27929</strain>
    </source>
</reference>
<evidence type="ECO:0000256" key="2">
    <source>
        <dbReference type="ARBA" id="ARBA00022723"/>
    </source>
</evidence>